<evidence type="ECO:0000256" key="1">
    <source>
        <dbReference type="ARBA" id="ARBA00009995"/>
    </source>
</evidence>
<dbReference type="AlphaFoldDB" id="A0AAV3Q9F5"/>
<dbReference type="CDD" id="cd03784">
    <property type="entry name" value="GT1_Gtf-like"/>
    <property type="match status" value="1"/>
</dbReference>
<organism evidence="7 8">
    <name type="scientific">Lithospermum erythrorhizon</name>
    <name type="common">Purple gromwell</name>
    <name type="synonym">Lithospermum officinale var. erythrorhizon</name>
    <dbReference type="NCBI Taxonomy" id="34254"/>
    <lineage>
        <taxon>Eukaryota</taxon>
        <taxon>Viridiplantae</taxon>
        <taxon>Streptophyta</taxon>
        <taxon>Embryophyta</taxon>
        <taxon>Tracheophyta</taxon>
        <taxon>Spermatophyta</taxon>
        <taxon>Magnoliopsida</taxon>
        <taxon>eudicotyledons</taxon>
        <taxon>Gunneridae</taxon>
        <taxon>Pentapetalae</taxon>
        <taxon>asterids</taxon>
        <taxon>lamiids</taxon>
        <taxon>Boraginales</taxon>
        <taxon>Boraginaceae</taxon>
        <taxon>Boraginoideae</taxon>
        <taxon>Lithospermeae</taxon>
        <taxon>Lithospermum</taxon>
    </lineage>
</organism>
<evidence type="ECO:0000313" key="7">
    <source>
        <dbReference type="EMBL" id="GAA0160679.1"/>
    </source>
</evidence>
<evidence type="ECO:0000259" key="6">
    <source>
        <dbReference type="Pfam" id="PF26168"/>
    </source>
</evidence>
<evidence type="ECO:0000256" key="2">
    <source>
        <dbReference type="ARBA" id="ARBA00022676"/>
    </source>
</evidence>
<dbReference type="PROSITE" id="PS00375">
    <property type="entry name" value="UDPGT"/>
    <property type="match status" value="1"/>
</dbReference>
<accession>A0AAV3Q9F5</accession>
<sequence length="484" mass="54870">MPNSTNVINGLVNDHVNTHTTNLHDNGLFNVLSFETQNTLRILMFPWLAHGHVSPFLELAKKLANTKNFTIYLCSTPIILTPIKKKFEGDNNSSSIKLVELHLEESTDLPSSFHTTNGLPPHLMDNLKQALHNSIPNFKKILEVLKPDLLIHDALLPWAADVVLERNIPAVDFITSSTVMTCFFYHMYKNPKGKGNDFPFVDSIHFRPYEKHHLEGLIAAIEKPHPKKETSVYRSSDIVLVKGMKDIEGKYSEYLSEMCGKKIILVGALVQEPNQDDENSFIIKWLNEKSEKSTIFVSFGSEYYLSDEEREEIAHGLELTKVNFVWVVRFPKDPKGKEIKLEESLPTGFLTRVGDRGLILNGWAPQAKILEHPSIGGFVSHCGWNSIMESMKYGVPIIAMPMHLDQPINSRLVEEVGIGIEVVRSDNGKLLKEKLVEVIDKVVIKEEGKFVRMKAKNLCENMTLSGDEEMDEAVKEILRLCIEW</sequence>
<dbReference type="PANTHER" id="PTHR48044:SF39">
    <property type="entry name" value="GLYCOSYLTRANSFERASE"/>
    <property type="match status" value="1"/>
</dbReference>
<dbReference type="GO" id="GO:0016138">
    <property type="term" value="P:glycoside biosynthetic process"/>
    <property type="evidence" value="ECO:0007669"/>
    <property type="project" value="UniProtKB-ARBA"/>
</dbReference>
<dbReference type="PANTHER" id="PTHR48044">
    <property type="entry name" value="GLYCOSYLTRANSFERASE"/>
    <property type="match status" value="1"/>
</dbReference>
<keyword evidence="3 4" id="KW-0808">Transferase</keyword>
<feature type="domain" description="Glycosyltransferase N-terminal" evidence="6">
    <location>
        <begin position="41"/>
        <end position="269"/>
    </location>
</feature>
<dbReference type="Gene3D" id="3.40.50.2000">
    <property type="entry name" value="Glycogen Phosphorylase B"/>
    <property type="match status" value="2"/>
</dbReference>
<evidence type="ECO:0000256" key="3">
    <source>
        <dbReference type="ARBA" id="ARBA00022679"/>
    </source>
</evidence>
<dbReference type="EC" id="2.4.1.-" evidence="5"/>
<gene>
    <name evidence="7" type="ORF">LIER_43534</name>
</gene>
<comment type="similarity">
    <text evidence="1 4">Belongs to the UDP-glycosyltransferase family.</text>
</comment>
<dbReference type="Pfam" id="PF00201">
    <property type="entry name" value="UDPGT"/>
    <property type="match status" value="1"/>
</dbReference>
<evidence type="ECO:0000256" key="5">
    <source>
        <dbReference type="RuleBase" id="RU362057"/>
    </source>
</evidence>
<evidence type="ECO:0000256" key="4">
    <source>
        <dbReference type="RuleBase" id="RU003718"/>
    </source>
</evidence>
<dbReference type="InterPro" id="IPR035595">
    <property type="entry name" value="UDP_glycos_trans_CS"/>
</dbReference>
<dbReference type="EMBL" id="BAABME010036073">
    <property type="protein sequence ID" value="GAA0160679.1"/>
    <property type="molecule type" value="Genomic_DNA"/>
</dbReference>
<keyword evidence="8" id="KW-1185">Reference proteome</keyword>
<dbReference type="SUPFAM" id="SSF53756">
    <property type="entry name" value="UDP-Glycosyltransferase/glycogen phosphorylase"/>
    <property type="match status" value="1"/>
</dbReference>
<name>A0AAV3Q9F5_LITER</name>
<dbReference type="FunFam" id="3.40.50.2000:FF:000060">
    <property type="entry name" value="Glycosyltransferase"/>
    <property type="match status" value="1"/>
</dbReference>
<dbReference type="GO" id="GO:0008194">
    <property type="term" value="F:UDP-glycosyltransferase activity"/>
    <property type="evidence" value="ECO:0007669"/>
    <property type="project" value="InterPro"/>
</dbReference>
<dbReference type="Proteomes" id="UP001454036">
    <property type="component" value="Unassembled WGS sequence"/>
</dbReference>
<evidence type="ECO:0000313" key="8">
    <source>
        <dbReference type="Proteomes" id="UP001454036"/>
    </source>
</evidence>
<reference evidence="7 8" key="1">
    <citation type="submission" date="2024-01" db="EMBL/GenBank/DDBJ databases">
        <title>The complete chloroplast genome sequence of Lithospermum erythrorhizon: insights into the phylogenetic relationship among Boraginaceae species and the maternal lineages of purple gromwells.</title>
        <authorList>
            <person name="Okada T."/>
            <person name="Watanabe K."/>
        </authorList>
    </citation>
    <scope>NUCLEOTIDE SEQUENCE [LARGE SCALE GENOMIC DNA]</scope>
</reference>
<comment type="caution">
    <text evidence="7">The sequence shown here is derived from an EMBL/GenBank/DDBJ whole genome shotgun (WGS) entry which is preliminary data.</text>
</comment>
<dbReference type="InterPro" id="IPR002213">
    <property type="entry name" value="UDP_glucos_trans"/>
</dbReference>
<dbReference type="InterPro" id="IPR058980">
    <property type="entry name" value="Glyco_transf_N"/>
</dbReference>
<proteinExistence type="inferred from homology"/>
<keyword evidence="2 4" id="KW-0328">Glycosyltransferase</keyword>
<protein>
    <recommendedName>
        <fullName evidence="5">Glycosyltransferase</fullName>
        <ecNumber evidence="5">2.4.1.-</ecNumber>
    </recommendedName>
</protein>
<dbReference type="Pfam" id="PF26168">
    <property type="entry name" value="Glyco_transf_N"/>
    <property type="match status" value="1"/>
</dbReference>